<reference evidence="3" key="1">
    <citation type="journal article" date="2020" name="Nature">
        <title>Giant virus diversity and host interactions through global metagenomics.</title>
        <authorList>
            <person name="Schulz F."/>
            <person name="Roux S."/>
            <person name="Paez-Espino D."/>
            <person name="Jungbluth S."/>
            <person name="Walsh D.A."/>
            <person name="Denef V.J."/>
            <person name="McMahon K.D."/>
            <person name="Konstantinidis K.T."/>
            <person name="Eloe-Fadrosh E.A."/>
            <person name="Kyrpides N.C."/>
            <person name="Woyke T."/>
        </authorList>
    </citation>
    <scope>NUCLEOTIDE SEQUENCE</scope>
    <source>
        <strain evidence="3">GVMAG-S-ERX555907-63</strain>
    </source>
</reference>
<dbReference type="PROSITE" id="PS50020">
    <property type="entry name" value="WW_DOMAIN_2"/>
    <property type="match status" value="1"/>
</dbReference>
<dbReference type="EMBL" id="MN741018">
    <property type="protein sequence ID" value="QHU22793.1"/>
    <property type="molecule type" value="Genomic_DNA"/>
</dbReference>
<dbReference type="Gene3D" id="2.20.70.10">
    <property type="match status" value="1"/>
</dbReference>
<dbReference type="InterPro" id="IPR001202">
    <property type="entry name" value="WW_dom"/>
</dbReference>
<protein>
    <recommendedName>
        <fullName evidence="2">WW domain-containing protein</fullName>
    </recommendedName>
</protein>
<evidence type="ECO:0000259" key="2">
    <source>
        <dbReference type="PROSITE" id="PS50020"/>
    </source>
</evidence>
<feature type="region of interest" description="Disordered" evidence="1">
    <location>
        <begin position="347"/>
        <end position="382"/>
    </location>
</feature>
<name>A0A6C0KZT5_9ZZZZ</name>
<proteinExistence type="predicted"/>
<sequence>MHPIQLCSAYVFDSELGHDVTNLIRQFIMNPFTEIKLKGTISRVKMLANFHKQQLGLGWWETEGTSWSHLHNIMWKYNIADRDYMIKQLNKCTCSYCSKHKEPHDIDRIECFSWEKASGIRFAENGDMYDSLNDDRKLPNTYSNLKKCFSWAKATKKLSCPCRYFSSSLARSIEDLKEGEPNSERPPIYYTNPDFRNTYDSTGYKISYWDMVGDPITGQWNNGFQKDQYDNEELYFYLSKVEMDRKFSRKYGREREWYDNNGWIGCNDDRGIPQGVVPLGEEFAIIDLEPSPWESYRDADYIHSIGKGKYYYNKKNGETTFKRPEGFRIEEDNCWHFKWRPICKSYDKSEESESDEESEYSEESERNDESMAFDNYYSILRS</sequence>
<evidence type="ECO:0000256" key="1">
    <source>
        <dbReference type="SAM" id="MobiDB-lite"/>
    </source>
</evidence>
<feature type="domain" description="WW" evidence="2">
    <location>
        <begin position="290"/>
        <end position="326"/>
    </location>
</feature>
<accession>A0A6C0KZT5</accession>
<evidence type="ECO:0000313" key="3">
    <source>
        <dbReference type="EMBL" id="QHU22793.1"/>
    </source>
</evidence>
<dbReference type="CDD" id="cd00201">
    <property type="entry name" value="WW"/>
    <property type="match status" value="1"/>
</dbReference>
<dbReference type="AlphaFoldDB" id="A0A6C0KZT5"/>
<feature type="compositionally biased region" description="Acidic residues" evidence="1">
    <location>
        <begin position="352"/>
        <end position="362"/>
    </location>
</feature>
<organism evidence="3">
    <name type="scientific">viral metagenome</name>
    <dbReference type="NCBI Taxonomy" id="1070528"/>
    <lineage>
        <taxon>unclassified sequences</taxon>
        <taxon>metagenomes</taxon>
        <taxon>organismal metagenomes</taxon>
    </lineage>
</organism>
<dbReference type="SMART" id="SM00456">
    <property type="entry name" value="WW"/>
    <property type="match status" value="1"/>
</dbReference>